<dbReference type="InterPro" id="IPR036957">
    <property type="entry name" value="Znf_PARP_sf"/>
</dbReference>
<feature type="compositionally biased region" description="Basic and acidic residues" evidence="6">
    <location>
        <begin position="189"/>
        <end position="198"/>
    </location>
</feature>
<dbReference type="InterPro" id="IPR049296">
    <property type="entry name" value="PARP1-like_PADR1_N"/>
</dbReference>
<feature type="region of interest" description="Disordered" evidence="6">
    <location>
        <begin position="129"/>
        <end position="205"/>
    </location>
</feature>
<evidence type="ECO:0000256" key="4">
    <source>
        <dbReference type="ARBA" id="ARBA00022833"/>
    </source>
</evidence>
<accession>A0ABD1T526</accession>
<keyword evidence="4" id="KW-0862">Zinc</keyword>
<evidence type="ECO:0000256" key="3">
    <source>
        <dbReference type="ARBA" id="ARBA00022771"/>
    </source>
</evidence>
<dbReference type="Pfam" id="PF21728">
    <property type="entry name" value="PADR1_N"/>
    <property type="match status" value="1"/>
</dbReference>
<dbReference type="PROSITE" id="PS50064">
    <property type="entry name" value="ZF_PARP_2"/>
    <property type="match status" value="2"/>
</dbReference>
<feature type="domain" description="PARP-type" evidence="7">
    <location>
        <begin position="103"/>
        <end position="130"/>
    </location>
</feature>
<evidence type="ECO:0000256" key="1">
    <source>
        <dbReference type="ARBA" id="ARBA00004123"/>
    </source>
</evidence>
<dbReference type="Gene3D" id="1.10.20.130">
    <property type="match status" value="1"/>
</dbReference>
<organism evidence="8 9">
    <name type="scientific">Forsythia ovata</name>
    <dbReference type="NCBI Taxonomy" id="205694"/>
    <lineage>
        <taxon>Eukaryota</taxon>
        <taxon>Viridiplantae</taxon>
        <taxon>Streptophyta</taxon>
        <taxon>Embryophyta</taxon>
        <taxon>Tracheophyta</taxon>
        <taxon>Spermatophyta</taxon>
        <taxon>Magnoliopsida</taxon>
        <taxon>eudicotyledons</taxon>
        <taxon>Gunneridae</taxon>
        <taxon>Pentapetalae</taxon>
        <taxon>asterids</taxon>
        <taxon>lamiids</taxon>
        <taxon>Lamiales</taxon>
        <taxon>Oleaceae</taxon>
        <taxon>Forsythieae</taxon>
        <taxon>Forsythia</taxon>
    </lineage>
</organism>
<feature type="compositionally biased region" description="Basic and acidic residues" evidence="6">
    <location>
        <begin position="164"/>
        <end position="175"/>
    </location>
</feature>
<protein>
    <submittedName>
        <fullName evidence="8">Poly [ADP-ribose] polymerase 1</fullName>
    </submittedName>
</protein>
<dbReference type="SUPFAM" id="SSF57716">
    <property type="entry name" value="Glucocorticoid receptor-like (DNA-binding domain)"/>
    <property type="match status" value="2"/>
</dbReference>
<keyword evidence="3" id="KW-0863">Zinc-finger</keyword>
<dbReference type="FunFam" id="3.30.1740.10:FF:000004">
    <property type="entry name" value="Poly [ADP-ribose] polymerase"/>
    <property type="match status" value="1"/>
</dbReference>
<evidence type="ECO:0000313" key="9">
    <source>
        <dbReference type="Proteomes" id="UP001604277"/>
    </source>
</evidence>
<dbReference type="GO" id="GO:0008270">
    <property type="term" value="F:zinc ion binding"/>
    <property type="evidence" value="ECO:0007669"/>
    <property type="project" value="UniProtKB-KW"/>
</dbReference>
<dbReference type="Proteomes" id="UP001604277">
    <property type="component" value="Unassembled WGS sequence"/>
</dbReference>
<keyword evidence="9" id="KW-1185">Reference proteome</keyword>
<dbReference type="GO" id="GO:0005634">
    <property type="term" value="C:nucleus"/>
    <property type="evidence" value="ECO:0007669"/>
    <property type="project" value="UniProtKB-SubCell"/>
</dbReference>
<sequence length="239" mass="27040">MANPPKPWKVEYAKSSRSSCKTCKKTIDKEKLRLGKMVQATQFDGFMPMWNHADCILRKSNQIKLVDDVEGLETLRWEDQQRIRKYVEGSAQLNSSSPAFTECGVEVSPTSRAACRSCSQKIMKGEIRISTKPEGQGARSLAQKLSKKRRENPYKNQHPKVGPRGKEPVESDQKSKLSKAGVHACTNKTDSENKDENSKASVLESQLETQTRMLWALKDDLKKHVTTSELREMLEANNQ</sequence>
<dbReference type="Pfam" id="PF00645">
    <property type="entry name" value="zf-PARP"/>
    <property type="match status" value="1"/>
</dbReference>
<reference evidence="9" key="1">
    <citation type="submission" date="2024-07" db="EMBL/GenBank/DDBJ databases">
        <title>Two chromosome-level genome assemblies of Korean endemic species Abeliophyllum distichum and Forsythia ovata (Oleaceae).</title>
        <authorList>
            <person name="Jang H."/>
        </authorList>
    </citation>
    <scope>NUCLEOTIDE SEQUENCE [LARGE SCALE GENOMIC DNA]</scope>
</reference>
<name>A0ABD1T526_9LAMI</name>
<dbReference type="PROSITE" id="PS52007">
    <property type="entry name" value="PADR1"/>
    <property type="match status" value="1"/>
</dbReference>
<evidence type="ECO:0000259" key="7">
    <source>
        <dbReference type="PROSITE" id="PS50064"/>
    </source>
</evidence>
<dbReference type="SMART" id="SM01336">
    <property type="entry name" value="zf-PARP"/>
    <property type="match status" value="2"/>
</dbReference>
<comment type="subcellular location">
    <subcellularLocation>
        <location evidence="1">Nucleus</location>
    </subcellularLocation>
</comment>
<evidence type="ECO:0000256" key="6">
    <source>
        <dbReference type="SAM" id="MobiDB-lite"/>
    </source>
</evidence>
<dbReference type="EMBL" id="JBFOLJ010000009">
    <property type="protein sequence ID" value="KAL2507804.1"/>
    <property type="molecule type" value="Genomic_DNA"/>
</dbReference>
<dbReference type="InterPro" id="IPR001510">
    <property type="entry name" value="Znf_PARP"/>
</dbReference>
<feature type="domain" description="PARP-type" evidence="7">
    <location>
        <begin position="8"/>
        <end position="91"/>
    </location>
</feature>
<evidence type="ECO:0000256" key="5">
    <source>
        <dbReference type="ARBA" id="ARBA00023242"/>
    </source>
</evidence>
<dbReference type="Gene3D" id="3.30.1740.10">
    <property type="entry name" value="Zinc finger, PARP-type"/>
    <property type="match status" value="1"/>
</dbReference>
<comment type="caution">
    <text evidence="8">The sequence shown here is derived from an EMBL/GenBank/DDBJ whole genome shotgun (WGS) entry which is preliminary data.</text>
</comment>
<evidence type="ECO:0000313" key="8">
    <source>
        <dbReference type="EMBL" id="KAL2507804.1"/>
    </source>
</evidence>
<keyword evidence="2" id="KW-0479">Metal-binding</keyword>
<proteinExistence type="predicted"/>
<dbReference type="AlphaFoldDB" id="A0ABD1T526"/>
<gene>
    <name evidence="8" type="ORF">Fot_31451</name>
</gene>
<evidence type="ECO:0000256" key="2">
    <source>
        <dbReference type="ARBA" id="ARBA00022723"/>
    </source>
</evidence>
<keyword evidence="5" id="KW-0539">Nucleus</keyword>